<dbReference type="KEGG" id="mmob:F6R98_17820"/>
<evidence type="ECO:0000313" key="3">
    <source>
        <dbReference type="EMBL" id="QFY44262.1"/>
    </source>
</evidence>
<evidence type="ECO:0000256" key="2">
    <source>
        <dbReference type="ARBA" id="ARBA00022679"/>
    </source>
</evidence>
<reference evidence="3 4" key="1">
    <citation type="submission" date="2019-09" db="EMBL/GenBank/DDBJ databases">
        <title>Ecophysiology of the spiral-shaped methanotroph Methylospira mobilis as revealed by the complete genome sequence.</title>
        <authorList>
            <person name="Oshkin I.Y."/>
            <person name="Dedysh S.N."/>
            <person name="Miroshnikov K."/>
            <person name="Danilova O.V."/>
            <person name="Hakobyan A."/>
            <person name="Liesack W."/>
        </authorList>
    </citation>
    <scope>NUCLEOTIDE SEQUENCE [LARGE SCALE GENOMIC DNA]</scope>
    <source>
        <strain evidence="3 4">Shm1</strain>
    </source>
</reference>
<dbReference type="InterPro" id="IPR002201">
    <property type="entry name" value="Glyco_trans_9"/>
</dbReference>
<evidence type="ECO:0000256" key="1">
    <source>
        <dbReference type="ARBA" id="ARBA00022676"/>
    </source>
</evidence>
<accession>A0A5Q0BM95</accession>
<dbReference type="Pfam" id="PF01075">
    <property type="entry name" value="Glyco_transf_9"/>
    <property type="match status" value="1"/>
</dbReference>
<keyword evidence="4" id="KW-1185">Reference proteome</keyword>
<dbReference type="Gene3D" id="3.40.50.2000">
    <property type="entry name" value="Glycogen Phosphorylase B"/>
    <property type="match status" value="2"/>
</dbReference>
<dbReference type="OrthoDB" id="9781892at2"/>
<evidence type="ECO:0000313" key="4">
    <source>
        <dbReference type="Proteomes" id="UP000325755"/>
    </source>
</evidence>
<gene>
    <name evidence="3" type="ORF">F6R98_17820</name>
</gene>
<dbReference type="PANTHER" id="PTHR30160:SF1">
    <property type="entry name" value="LIPOPOLYSACCHARIDE 1,2-N-ACETYLGLUCOSAMINETRANSFERASE-RELATED"/>
    <property type="match status" value="1"/>
</dbReference>
<dbReference type="GO" id="GO:0009244">
    <property type="term" value="P:lipopolysaccharide core region biosynthetic process"/>
    <property type="evidence" value="ECO:0007669"/>
    <property type="project" value="TreeGrafter"/>
</dbReference>
<dbReference type="CDD" id="cd03789">
    <property type="entry name" value="GT9_LPS_heptosyltransferase"/>
    <property type="match status" value="1"/>
</dbReference>
<dbReference type="RefSeq" id="WP_153250230.1">
    <property type="nucleotide sequence ID" value="NZ_CP044205.1"/>
</dbReference>
<proteinExistence type="predicted"/>
<dbReference type="GO" id="GO:0005829">
    <property type="term" value="C:cytosol"/>
    <property type="evidence" value="ECO:0007669"/>
    <property type="project" value="TreeGrafter"/>
</dbReference>
<dbReference type="InterPro" id="IPR051199">
    <property type="entry name" value="LPS_LOS_Heptosyltrfase"/>
</dbReference>
<dbReference type="AlphaFoldDB" id="A0A5Q0BM95"/>
<keyword evidence="2 3" id="KW-0808">Transferase</keyword>
<organism evidence="3 4">
    <name type="scientific">Candidatus Methylospira mobilis</name>
    <dbReference type="NCBI Taxonomy" id="1808979"/>
    <lineage>
        <taxon>Bacteria</taxon>
        <taxon>Pseudomonadati</taxon>
        <taxon>Pseudomonadota</taxon>
        <taxon>Gammaproteobacteria</taxon>
        <taxon>Methylococcales</taxon>
        <taxon>Methylococcaceae</taxon>
        <taxon>Candidatus Methylospira</taxon>
    </lineage>
</organism>
<dbReference type="Proteomes" id="UP000325755">
    <property type="component" value="Chromosome"/>
</dbReference>
<keyword evidence="1" id="KW-0328">Glycosyltransferase</keyword>
<dbReference type="PANTHER" id="PTHR30160">
    <property type="entry name" value="TETRAACYLDISACCHARIDE 4'-KINASE-RELATED"/>
    <property type="match status" value="1"/>
</dbReference>
<dbReference type="GO" id="GO:0008713">
    <property type="term" value="F:ADP-heptose-lipopolysaccharide heptosyltransferase activity"/>
    <property type="evidence" value="ECO:0007669"/>
    <property type="project" value="TreeGrafter"/>
</dbReference>
<sequence length="411" mass="46044">MNINLQRMLDRWAGVPVCFFLSLWGRFISGRASPAQPKKILIILLSEMGSLVLAQPMFARLTQKYPGVSIHMLMFGKNREILELTGAVSAENIIALNDRRLGAFLQDCLRAIQRLRTERYDVVIDCEMFARTSSIFSRLSGAPLRVGFHPHTQEGLYRGSYINRPVPYNPYRHLSQQLLTLVEAIDSRQRPCSKTPVSAPPLSVAHLAFAGQELQQTAAALHDAFPTVRGRRLILVYPGGGILPIRAWPSEYYKILCRTLVEEGYAVGLIGLKEDKPLATEIVAHCRHENCVDLTGYTASIRHLLVLFFRAELLITNDGGPAQFSALTPIYSMVFFGPETPQLYGALSGKSWNFFESYPCSPCLTAYNHRNSPCDGDNRCISSISPERVLNKAREILRNSRTETTRSLENA</sequence>
<dbReference type="InParanoid" id="A0A5Q0BM95"/>
<name>A0A5Q0BM95_9GAMM</name>
<protein>
    <submittedName>
        <fullName evidence="3">Glycosyltransferase family 9 protein</fullName>
    </submittedName>
</protein>
<dbReference type="EMBL" id="CP044205">
    <property type="protein sequence ID" value="QFY44262.1"/>
    <property type="molecule type" value="Genomic_DNA"/>
</dbReference>
<dbReference type="SUPFAM" id="SSF53756">
    <property type="entry name" value="UDP-Glycosyltransferase/glycogen phosphorylase"/>
    <property type="match status" value="1"/>
</dbReference>